<dbReference type="Gene3D" id="3.30.360.10">
    <property type="entry name" value="Dihydrodipicolinate Reductase, domain 2"/>
    <property type="match status" value="1"/>
</dbReference>
<dbReference type="GO" id="GO:0016491">
    <property type="term" value="F:oxidoreductase activity"/>
    <property type="evidence" value="ECO:0007669"/>
    <property type="project" value="UniProtKB-KW"/>
</dbReference>
<evidence type="ECO:0000259" key="3">
    <source>
        <dbReference type="Pfam" id="PF22725"/>
    </source>
</evidence>
<dbReference type="Pfam" id="PF22725">
    <property type="entry name" value="GFO_IDH_MocA_C3"/>
    <property type="match status" value="1"/>
</dbReference>
<keyword evidence="1" id="KW-0560">Oxidoreductase</keyword>
<dbReference type="PANTHER" id="PTHR43818:SF11">
    <property type="entry name" value="BCDNA.GH03377"/>
    <property type="match status" value="1"/>
</dbReference>
<dbReference type="RefSeq" id="WP_318952502.1">
    <property type="nucleotide sequence ID" value="NZ_CP137555.1"/>
</dbReference>
<evidence type="ECO:0000313" key="5">
    <source>
        <dbReference type="Proteomes" id="UP001302477"/>
    </source>
</evidence>
<dbReference type="EMBL" id="CP137555">
    <property type="protein sequence ID" value="WOX04019.1"/>
    <property type="molecule type" value="Genomic_DNA"/>
</dbReference>
<accession>A0AAU0MV21</accession>
<name>A0AAU0MV21_9GAMM</name>
<sequence length="334" mass="36478">MRNNSGDINWGIIGCGNVTEVKSGPAFSKVPGSRLYAVMRRDREKLIDYARRHSVPKYYESAEALIHDPEVDAVYIATPPGSHRQYALQVASANKHCCIEKPMALNASECREILDAFAGKSAQLFVAYYRRSLPRFNQVKAWLDAGKIGAVRHVSWGYSRPPSERALSGEYDWHTDPQISGGGHFVDLACHGLDLFIYLLGDISAAKGIATNQQGLYPAEDAVAACWIFDSGITGSGHWNFGAGASCDDVIITGSAGSIHFSVFGSGPFVLETAAGVERADISNPENIQYFHIENMIQHLRGNLRHPSLGQDGQKASWVMDQILSGYYPPTTAI</sequence>
<dbReference type="SUPFAM" id="SSF55347">
    <property type="entry name" value="Glyceraldehyde-3-phosphate dehydrogenase-like, C-terminal domain"/>
    <property type="match status" value="1"/>
</dbReference>
<dbReference type="InterPro" id="IPR036291">
    <property type="entry name" value="NAD(P)-bd_dom_sf"/>
</dbReference>
<evidence type="ECO:0000259" key="2">
    <source>
        <dbReference type="Pfam" id="PF01408"/>
    </source>
</evidence>
<dbReference type="GO" id="GO:0000166">
    <property type="term" value="F:nucleotide binding"/>
    <property type="evidence" value="ECO:0007669"/>
    <property type="project" value="InterPro"/>
</dbReference>
<dbReference type="InterPro" id="IPR000683">
    <property type="entry name" value="Gfo/Idh/MocA-like_OxRdtase_N"/>
</dbReference>
<gene>
    <name evidence="4" type="ORF">R5R33_09720</name>
</gene>
<reference evidence="4 5" key="1">
    <citation type="submission" date="2023-10" db="EMBL/GenBank/DDBJ databases">
        <title>Description of Microbulbifer bruguierae sp. nov., isolated from the sediments of mangrove plant Bruguiera sexangula and comparative genomic analyses of the genus Microbulbifer.</title>
        <authorList>
            <person name="Long M."/>
        </authorList>
    </citation>
    <scope>NUCLEOTIDE SEQUENCE [LARGE SCALE GENOMIC DNA]</scope>
    <source>
        <strain evidence="4 5">SPO729</strain>
    </source>
</reference>
<evidence type="ECO:0000256" key="1">
    <source>
        <dbReference type="ARBA" id="ARBA00023002"/>
    </source>
</evidence>
<organism evidence="4 5">
    <name type="scientific">Microbulbifer pacificus</name>
    <dbReference type="NCBI Taxonomy" id="407164"/>
    <lineage>
        <taxon>Bacteria</taxon>
        <taxon>Pseudomonadati</taxon>
        <taxon>Pseudomonadota</taxon>
        <taxon>Gammaproteobacteria</taxon>
        <taxon>Cellvibrionales</taxon>
        <taxon>Microbulbiferaceae</taxon>
        <taxon>Microbulbifer</taxon>
    </lineage>
</organism>
<dbReference type="SUPFAM" id="SSF51735">
    <property type="entry name" value="NAD(P)-binding Rossmann-fold domains"/>
    <property type="match status" value="1"/>
</dbReference>
<evidence type="ECO:0000313" key="4">
    <source>
        <dbReference type="EMBL" id="WOX04019.1"/>
    </source>
</evidence>
<dbReference type="Proteomes" id="UP001302477">
    <property type="component" value="Chromosome"/>
</dbReference>
<dbReference type="Gene3D" id="3.40.50.720">
    <property type="entry name" value="NAD(P)-binding Rossmann-like Domain"/>
    <property type="match status" value="1"/>
</dbReference>
<feature type="domain" description="GFO/IDH/MocA-like oxidoreductase" evidence="3">
    <location>
        <begin position="136"/>
        <end position="259"/>
    </location>
</feature>
<dbReference type="InterPro" id="IPR055170">
    <property type="entry name" value="GFO_IDH_MocA-like_dom"/>
</dbReference>
<dbReference type="KEGG" id="mpaf:R5R33_09720"/>
<dbReference type="InterPro" id="IPR050463">
    <property type="entry name" value="Gfo/Idh/MocA_oxidrdct_glycsds"/>
</dbReference>
<dbReference type="PANTHER" id="PTHR43818">
    <property type="entry name" value="BCDNA.GH03377"/>
    <property type="match status" value="1"/>
</dbReference>
<protein>
    <submittedName>
        <fullName evidence="4">Gfo/Idh/MocA family oxidoreductase</fullName>
    </submittedName>
</protein>
<feature type="domain" description="Gfo/Idh/MocA-like oxidoreductase N-terminal" evidence="2">
    <location>
        <begin position="8"/>
        <end position="128"/>
    </location>
</feature>
<proteinExistence type="predicted"/>
<dbReference type="AlphaFoldDB" id="A0AAU0MV21"/>
<dbReference type="Pfam" id="PF01408">
    <property type="entry name" value="GFO_IDH_MocA"/>
    <property type="match status" value="1"/>
</dbReference>
<keyword evidence="5" id="KW-1185">Reference proteome</keyword>